<reference evidence="2 3" key="1">
    <citation type="submission" date="2018-08" db="EMBL/GenBank/DDBJ databases">
        <authorList>
            <person name="Laetsch R D."/>
            <person name="Stevens L."/>
            <person name="Kumar S."/>
            <person name="Blaxter L. M."/>
        </authorList>
    </citation>
    <scope>NUCLEOTIDE SEQUENCE [LARGE SCALE GENOMIC DNA]</scope>
</reference>
<feature type="compositionally biased region" description="Low complexity" evidence="1">
    <location>
        <begin position="413"/>
        <end position="423"/>
    </location>
</feature>
<proteinExistence type="predicted"/>
<dbReference type="EMBL" id="UPTC01002294">
    <property type="protein sequence ID" value="VBB33300.1"/>
    <property type="molecule type" value="Genomic_DNA"/>
</dbReference>
<name>A0A498SWT0_ACAVI</name>
<evidence type="ECO:0000256" key="1">
    <source>
        <dbReference type="SAM" id="MobiDB-lite"/>
    </source>
</evidence>
<gene>
    <name evidence="2" type="ORF">NAV_LOCUS8091</name>
</gene>
<dbReference type="OrthoDB" id="5875263at2759"/>
<keyword evidence="3" id="KW-1185">Reference proteome</keyword>
<feature type="region of interest" description="Disordered" evidence="1">
    <location>
        <begin position="413"/>
        <end position="445"/>
    </location>
</feature>
<evidence type="ECO:0000313" key="3">
    <source>
        <dbReference type="Proteomes" id="UP000276991"/>
    </source>
</evidence>
<protein>
    <submittedName>
        <fullName evidence="2">Uncharacterized protein</fullName>
    </submittedName>
</protein>
<organism evidence="2 3">
    <name type="scientific">Acanthocheilonema viteae</name>
    <name type="common">Filarial nematode worm</name>
    <name type="synonym">Dipetalonema viteae</name>
    <dbReference type="NCBI Taxonomy" id="6277"/>
    <lineage>
        <taxon>Eukaryota</taxon>
        <taxon>Metazoa</taxon>
        <taxon>Ecdysozoa</taxon>
        <taxon>Nematoda</taxon>
        <taxon>Chromadorea</taxon>
        <taxon>Rhabditida</taxon>
        <taxon>Spirurina</taxon>
        <taxon>Spiruromorpha</taxon>
        <taxon>Filarioidea</taxon>
        <taxon>Onchocercidae</taxon>
        <taxon>Acanthocheilonema</taxon>
    </lineage>
</organism>
<feature type="compositionally biased region" description="Polar residues" evidence="1">
    <location>
        <begin position="430"/>
        <end position="445"/>
    </location>
</feature>
<accession>A0A498SWT0</accession>
<evidence type="ECO:0000313" key="2">
    <source>
        <dbReference type="EMBL" id="VBB33300.1"/>
    </source>
</evidence>
<dbReference type="AlphaFoldDB" id="A0A498SWT0"/>
<feature type="region of interest" description="Disordered" evidence="1">
    <location>
        <begin position="249"/>
        <end position="271"/>
    </location>
</feature>
<sequence>MEPHPFFIPTTIKLATLPNSNIDTNFETTTLHYSTAPISYAIDVTSNIPYRDAISGENNMSLLSIDTSFNQGYSSNNEEYSDDDPWKNYNESKEMKYLVCNANDLQANVAAQQLPLSSNRQSNAEPQPLLLSSTVRANSTTQQLPLSPTLQTNRAAQQLPLSSNRQSKAEPKPLLLSSTVRANSTTQQLPLSPTLQTNRAAQQLPLSSNRQSNAEPQPLLLSSTVRANSTTQQLPLSPTLQTNRAAQQLPLSSNRQSKAEPQPLPLSSATQANTTTRHLSLCYIPQMNVAQLRLPTTSNLQANITTQSLSLPSAKFLQTTDEFQQHLSPIQKIRFLHDKATHYARLAQDAWEEARTIAASLNMPPPSLPDAVDFMTHSYLKYQKQWNLKRNVDEQENIKPYLSKIHNMENSASSLSDLQSISKSTRRKPSLNTNSASDSNFNQLPSKMSRVEKSVCKYVSAKFTTNLTTKTIDQQLPTASLQSS</sequence>
<dbReference type="Proteomes" id="UP000276991">
    <property type="component" value="Unassembled WGS sequence"/>
</dbReference>